<reference evidence="4 5" key="1">
    <citation type="submission" date="2015-12" db="EMBL/GenBank/DDBJ databases">
        <title>Diversity of Burkholderia near neighbor genomes.</title>
        <authorList>
            <person name="Sahl J."/>
            <person name="Wagner D."/>
            <person name="Keim P."/>
        </authorList>
    </citation>
    <scope>NUCLEOTIDE SEQUENCE [LARGE SCALE GENOMIC DNA]</scope>
    <source>
        <strain evidence="4 5">BDU6</strain>
    </source>
</reference>
<sequence>MVWLIYAVLKPRRAIALPPGVDGARLDIVDGAHLCTVVSEHRQAPSATVPAALAFGQAVTALFRHGAIVPMRFPTCLDDKQAVRAWLDDECDTYGALLQRIDGCVEMGLRFQFADEPRAQSRPHAGGPGHAYLAARAAPSAVALSQGERIAATLRGLYRDWRFDGRVEGFASLSFLVRQTALDGFLARCRQTARRTALPIYVSGPWPPYSFAADERSSAPGCMASSGRRVALGLDSRVKI</sequence>
<accession>A0A1B4FN52</accession>
<gene>
    <name evidence="4" type="ORF">WS70_25525</name>
</gene>
<dbReference type="AlphaFoldDB" id="A0A1B4FN52"/>
<comment type="subcellular location">
    <subcellularLocation>
        <location evidence="2">Gas vesicle</location>
    </subcellularLocation>
</comment>
<dbReference type="PANTHER" id="PTHR36852">
    <property type="entry name" value="PROTEIN GVPL 2"/>
    <property type="match status" value="1"/>
</dbReference>
<evidence type="ECO:0000256" key="3">
    <source>
        <dbReference type="ARBA" id="ARBA00035643"/>
    </source>
</evidence>
<dbReference type="KEGG" id="buu:WS70_25525"/>
<dbReference type="RefSeq" id="WP_059472853.1">
    <property type="nucleotide sequence ID" value="NZ_CP013387.1"/>
</dbReference>
<dbReference type="InterPro" id="IPR009430">
    <property type="entry name" value="GvpL/GvpF"/>
</dbReference>
<dbReference type="GO" id="GO:0031412">
    <property type="term" value="P:gas vesicle organization"/>
    <property type="evidence" value="ECO:0007669"/>
    <property type="project" value="InterPro"/>
</dbReference>
<keyword evidence="1" id="KW-0304">Gas vesicle</keyword>
<dbReference type="Pfam" id="PF06386">
    <property type="entry name" value="GvpL_GvpF"/>
    <property type="match status" value="1"/>
</dbReference>
<evidence type="ECO:0000313" key="5">
    <source>
        <dbReference type="Proteomes" id="UP000062519"/>
    </source>
</evidence>
<comment type="similarity">
    <text evidence="3">Belongs to the gas vesicle GvpF/GvpL family.</text>
</comment>
<dbReference type="PANTHER" id="PTHR36852:SF1">
    <property type="entry name" value="PROTEIN GVPL 2"/>
    <property type="match status" value="1"/>
</dbReference>
<evidence type="ECO:0000256" key="1">
    <source>
        <dbReference type="ARBA" id="ARBA00022987"/>
    </source>
</evidence>
<keyword evidence="5" id="KW-1185">Reference proteome</keyword>
<protein>
    <submittedName>
        <fullName evidence="4">Gas vesicle protein GvpFL</fullName>
    </submittedName>
</protein>
<organism evidence="4 5">
    <name type="scientific">Burkholderia mayonis</name>
    <dbReference type="NCBI Taxonomy" id="1385591"/>
    <lineage>
        <taxon>Bacteria</taxon>
        <taxon>Pseudomonadati</taxon>
        <taxon>Pseudomonadota</taxon>
        <taxon>Betaproteobacteria</taxon>
        <taxon>Burkholderiales</taxon>
        <taxon>Burkholderiaceae</taxon>
        <taxon>Burkholderia</taxon>
        <taxon>pseudomallei group</taxon>
    </lineage>
</organism>
<dbReference type="EMBL" id="CP013387">
    <property type="protein sequence ID" value="AOJ05083.1"/>
    <property type="molecule type" value="Genomic_DNA"/>
</dbReference>
<name>A0A1B4FN52_9BURK</name>
<dbReference type="Proteomes" id="UP000062519">
    <property type="component" value="Chromosome 2"/>
</dbReference>
<evidence type="ECO:0000313" key="4">
    <source>
        <dbReference type="EMBL" id="AOJ05083.1"/>
    </source>
</evidence>
<proteinExistence type="inferred from homology"/>
<evidence type="ECO:0000256" key="2">
    <source>
        <dbReference type="ARBA" id="ARBA00035108"/>
    </source>
</evidence>
<dbReference type="GO" id="GO:0031411">
    <property type="term" value="C:gas vesicle"/>
    <property type="evidence" value="ECO:0007669"/>
    <property type="project" value="UniProtKB-SubCell"/>
</dbReference>